<dbReference type="GO" id="GO:0005815">
    <property type="term" value="C:microtubule organizing center"/>
    <property type="evidence" value="ECO:0007669"/>
    <property type="project" value="TreeGrafter"/>
</dbReference>
<keyword evidence="2" id="KW-0963">Cytoplasm</keyword>
<dbReference type="GO" id="GO:0030705">
    <property type="term" value="P:cytoskeleton-dependent intracellular transport"/>
    <property type="evidence" value="ECO:0007669"/>
    <property type="project" value="InterPro"/>
</dbReference>
<dbReference type="AlphaFoldDB" id="A0A8H5MET0"/>
<dbReference type="Proteomes" id="UP000518752">
    <property type="component" value="Unassembled WGS sequence"/>
</dbReference>
<dbReference type="InterPro" id="IPR036872">
    <property type="entry name" value="CH_dom_sf"/>
</dbReference>
<dbReference type="PANTHER" id="PTHR18947">
    <property type="entry name" value="HOOK PROTEINS"/>
    <property type="match status" value="1"/>
</dbReference>
<feature type="domain" description="HOOK N-terminal" evidence="7">
    <location>
        <begin position="11"/>
        <end position="149"/>
    </location>
</feature>
<evidence type="ECO:0000259" key="7">
    <source>
        <dbReference type="Pfam" id="PF19047"/>
    </source>
</evidence>
<feature type="domain" description="Hook C-terminal" evidence="6">
    <location>
        <begin position="207"/>
        <end position="411"/>
    </location>
</feature>
<comment type="subcellular location">
    <subcellularLocation>
        <location evidence="1">Cytoplasm</location>
    </subcellularLocation>
</comment>
<evidence type="ECO:0000256" key="3">
    <source>
        <dbReference type="ARBA" id="ARBA00023054"/>
    </source>
</evidence>
<evidence type="ECO:0000256" key="5">
    <source>
        <dbReference type="SAM" id="MobiDB-lite"/>
    </source>
</evidence>
<evidence type="ECO:0000256" key="1">
    <source>
        <dbReference type="ARBA" id="ARBA00004496"/>
    </source>
</evidence>
<name>A0A8H5MET0_9AGAR</name>
<reference evidence="8 9" key="1">
    <citation type="journal article" date="2020" name="ISME J.">
        <title>Uncovering the hidden diversity of litter-decomposition mechanisms in mushroom-forming fungi.</title>
        <authorList>
            <person name="Floudas D."/>
            <person name="Bentzer J."/>
            <person name="Ahren D."/>
            <person name="Johansson T."/>
            <person name="Persson P."/>
            <person name="Tunlid A."/>
        </authorList>
    </citation>
    <scope>NUCLEOTIDE SEQUENCE [LARGE SCALE GENOMIC DNA]</scope>
    <source>
        <strain evidence="8 9">CBS 406.79</strain>
    </source>
</reference>
<evidence type="ECO:0000256" key="2">
    <source>
        <dbReference type="ARBA" id="ARBA00022490"/>
    </source>
</evidence>
<feature type="compositionally biased region" description="Basic and acidic residues" evidence="5">
    <location>
        <begin position="425"/>
        <end position="442"/>
    </location>
</feature>
<feature type="compositionally biased region" description="Polar residues" evidence="5">
    <location>
        <begin position="817"/>
        <end position="831"/>
    </location>
</feature>
<feature type="coiled-coil region" evidence="4">
    <location>
        <begin position="562"/>
        <end position="661"/>
    </location>
</feature>
<keyword evidence="3 4" id="KW-0175">Coiled coil</keyword>
<dbReference type="PANTHER" id="PTHR18947:SF28">
    <property type="entry name" value="GIRDIN, ISOFORM A"/>
    <property type="match status" value="1"/>
</dbReference>
<dbReference type="Gene3D" id="1.10.418.10">
    <property type="entry name" value="Calponin-like domain"/>
    <property type="match status" value="1"/>
</dbReference>
<protein>
    <recommendedName>
        <fullName evidence="10">HOOK-domain-containing protein</fullName>
    </recommendedName>
</protein>
<feature type="region of interest" description="Disordered" evidence="5">
    <location>
        <begin position="425"/>
        <end position="464"/>
    </location>
</feature>
<sequence>MSDSEKRKEIDAFFNFFATFDLTDPVSSLADLSDGQALSEILSVVDSDYFRQSTRPHAQVSDNWVLRFSALKRLYRLMAQYFTDVLHKPTSGLDVPNLQAMAKDSDDTATLIMCRLTIVIGVQCQKNKEFIDKIQGLSQTDQQSLMRVIEQIINRINREETSSSMLSEASMTEDDHYYRIQSEKSSILNEKETLEKVYQQLIDEHRLLQTTHDDMVSERGDLVAQLKEARREVDNRRNDGKADAMLRAEIDRLRTDLQKSEDNFAMTENELEKQTSLVTDLTRKAEDLQAQADKVSKFKDELDELRHANEKLTKVENVLEKYKKKLQEASELRQKLKTLEKQNADLVDQNASIEEEYRKVAAFKPLMESYKNQISDLETKASARTQDLETLKFELEQTRTKLKIVTEERAKDSETIELYQERVRELELSDPRPPKSRARQDSIDNVAGPEESLPSPGEDLDNEEDAKAMGLGGELHDAESGTTMTDLKLQIRRLKRELEAVRKNEADASRVLVLENLLADANRMKSRYEADYLSAHREKLILQRDLEEIRSGKSMGDGAEAAIALRQRLNEAVDQLDALRKENAELEVRFDTQSKELTIAKSDLTLVNKDQLDILASLRESVNEDKVDLEADLERFRRQNKEMAEKNRMQLEQVNALLLEKVNLQSEGIGQREKMLQRERDFGDLRASLSGKDLPEDIKQRLLALHEDNVNLKESLKTSNDKLTKAKTFIKNQDKLYREEQAGKNMGSSSGIFEEAEVSLRSQIKILEDDLERQKTLNVELKKRYMLEAEVMTSHVHNIGMHNMRGHLGQRPGKSAWLTSQRNNSRLQRAT</sequence>
<evidence type="ECO:0000313" key="9">
    <source>
        <dbReference type="Proteomes" id="UP000518752"/>
    </source>
</evidence>
<comment type="caution">
    <text evidence="8">The sequence shown here is derived from an EMBL/GenBank/DDBJ whole genome shotgun (WGS) entry which is preliminary data.</text>
</comment>
<dbReference type="Pfam" id="PF05622">
    <property type="entry name" value="HOOK"/>
    <property type="match status" value="1"/>
</dbReference>
<dbReference type="OrthoDB" id="49395at2759"/>
<evidence type="ECO:0000256" key="4">
    <source>
        <dbReference type="SAM" id="Coils"/>
    </source>
</evidence>
<keyword evidence="9" id="KW-1185">Reference proteome</keyword>
<dbReference type="SUPFAM" id="SSF116907">
    <property type="entry name" value="Hook domain"/>
    <property type="match status" value="1"/>
</dbReference>
<evidence type="ECO:0008006" key="10">
    <source>
        <dbReference type="Google" id="ProtNLM"/>
    </source>
</evidence>
<feature type="coiled-coil region" evidence="4">
    <location>
        <begin position="484"/>
        <end position="511"/>
    </location>
</feature>
<dbReference type="InterPro" id="IPR043936">
    <property type="entry name" value="HOOK_N"/>
</dbReference>
<evidence type="ECO:0000313" key="8">
    <source>
        <dbReference type="EMBL" id="KAF5391835.1"/>
    </source>
</evidence>
<dbReference type="Pfam" id="PF19047">
    <property type="entry name" value="HOOK_N"/>
    <property type="match status" value="1"/>
</dbReference>
<dbReference type="GO" id="GO:0051959">
    <property type="term" value="F:dynein light intermediate chain binding"/>
    <property type="evidence" value="ECO:0007669"/>
    <property type="project" value="TreeGrafter"/>
</dbReference>
<dbReference type="GO" id="GO:0008017">
    <property type="term" value="F:microtubule binding"/>
    <property type="evidence" value="ECO:0007669"/>
    <property type="project" value="InterPro"/>
</dbReference>
<gene>
    <name evidence="8" type="ORF">D9757_001675</name>
</gene>
<dbReference type="GO" id="GO:0031122">
    <property type="term" value="P:cytoplasmic microtubule organization"/>
    <property type="evidence" value="ECO:0007669"/>
    <property type="project" value="InterPro"/>
</dbReference>
<feature type="coiled-coil region" evidence="4">
    <location>
        <begin position="184"/>
        <end position="408"/>
    </location>
</feature>
<organism evidence="8 9">
    <name type="scientific">Collybiopsis confluens</name>
    <dbReference type="NCBI Taxonomy" id="2823264"/>
    <lineage>
        <taxon>Eukaryota</taxon>
        <taxon>Fungi</taxon>
        <taxon>Dikarya</taxon>
        <taxon>Basidiomycota</taxon>
        <taxon>Agaricomycotina</taxon>
        <taxon>Agaricomycetes</taxon>
        <taxon>Agaricomycetidae</taxon>
        <taxon>Agaricales</taxon>
        <taxon>Marasmiineae</taxon>
        <taxon>Omphalotaceae</taxon>
        <taxon>Collybiopsis</taxon>
    </lineage>
</organism>
<dbReference type="EMBL" id="JAACJN010000008">
    <property type="protein sequence ID" value="KAF5391835.1"/>
    <property type="molecule type" value="Genomic_DNA"/>
</dbReference>
<feature type="region of interest" description="Disordered" evidence="5">
    <location>
        <begin position="810"/>
        <end position="831"/>
    </location>
</feature>
<dbReference type="CDD" id="cd22211">
    <property type="entry name" value="HkD_SF"/>
    <property type="match status" value="1"/>
</dbReference>
<dbReference type="GO" id="GO:0005737">
    <property type="term" value="C:cytoplasm"/>
    <property type="evidence" value="ECO:0007669"/>
    <property type="project" value="UniProtKB-SubCell"/>
</dbReference>
<accession>A0A8H5MET0</accession>
<proteinExistence type="predicted"/>
<dbReference type="InterPro" id="IPR008636">
    <property type="entry name" value="Hook_C"/>
</dbReference>
<evidence type="ECO:0000259" key="6">
    <source>
        <dbReference type="Pfam" id="PF05622"/>
    </source>
</evidence>